<reference evidence="1 2" key="1">
    <citation type="submission" date="2020-08" db="EMBL/GenBank/DDBJ databases">
        <title>Genomic Encyclopedia of Type Strains, Phase III (KMG-III): the genomes of soil and plant-associated and newly described type strains.</title>
        <authorList>
            <person name="Whitman W."/>
        </authorList>
    </citation>
    <scope>NUCLEOTIDE SEQUENCE [LARGE SCALE GENOMIC DNA]</scope>
    <source>
        <strain evidence="1 2">CECT 3302</strain>
    </source>
</reference>
<dbReference type="EMBL" id="JACHXG010000001">
    <property type="protein sequence ID" value="MBB3087536.1"/>
    <property type="molecule type" value="Genomic_DNA"/>
</dbReference>
<proteinExistence type="predicted"/>
<evidence type="ECO:0000313" key="1">
    <source>
        <dbReference type="EMBL" id="MBB3087536.1"/>
    </source>
</evidence>
<protein>
    <submittedName>
        <fullName evidence="1">Uncharacterized protein</fullName>
    </submittedName>
</protein>
<keyword evidence="2" id="KW-1185">Reference proteome</keyword>
<comment type="caution">
    <text evidence="1">The sequence shown here is derived from an EMBL/GenBank/DDBJ whole genome shotgun (WGS) entry which is preliminary data.</text>
</comment>
<dbReference type="AlphaFoldDB" id="A0A7W5F720"/>
<gene>
    <name evidence="1" type="ORF">FHS12_000459</name>
</gene>
<organism evidence="1 2">
    <name type="scientific">Nocardioides albus</name>
    <dbReference type="NCBI Taxonomy" id="1841"/>
    <lineage>
        <taxon>Bacteria</taxon>
        <taxon>Bacillati</taxon>
        <taxon>Actinomycetota</taxon>
        <taxon>Actinomycetes</taxon>
        <taxon>Propionibacteriales</taxon>
        <taxon>Nocardioidaceae</taxon>
        <taxon>Nocardioides</taxon>
    </lineage>
</organism>
<dbReference type="RefSeq" id="WP_183541835.1">
    <property type="nucleotide sequence ID" value="NZ_BMQT01000001.1"/>
</dbReference>
<name>A0A7W5F720_9ACTN</name>
<sequence length="147" mass="15579">MSAAAEVAWILAGPGGRLEHRATVGPEGIHLELGVDGTRTQPLDLPRGHLVPSLVRTLKIRPVKGAAGSVRPFPTARMAELLGEDQAVRDAALYEVSARTAWSITVGSWQLAGVNGSDGVHLALGDKLTPMTNTAFYRLLCQQLGAY</sequence>
<accession>A0A7W5F720</accession>
<evidence type="ECO:0000313" key="2">
    <source>
        <dbReference type="Proteomes" id="UP000577707"/>
    </source>
</evidence>
<dbReference type="Proteomes" id="UP000577707">
    <property type="component" value="Unassembled WGS sequence"/>
</dbReference>